<dbReference type="InterPro" id="IPR029055">
    <property type="entry name" value="Ntn_hydrolases_N"/>
</dbReference>
<sequence length="345" mass="36775">MKATTFSPLALILLATPKIAEASAAGQDTLVGVVGRDFVVLGADSSVSSSIAVTSSNLDKISVIVDPFPDEHFGGGTRRDDDDDDRRQRAVAVAAAGDIADADRLVSVLAAHAAIREYEAGVGCDVECVFDGRLRSEGFAGGAVDSLSAAGLDAASVAHLARGEIATSLRSRGGHLKVCLLVAGMVRCQDGKDSEKNLDSDVFSSRIRKQIEMAAGGVAFVRPRVEKRGGGEDEGEKYMDAEDKKESLKVDVDRGAQCLSSNLIPRLFWLDEYGSLQSLSYGAHGFGANFALSILDRGFRMNLKREEAIALVKDCFEQLRTRYVINSPQPPCIKCIDAKGCQLIC</sequence>
<dbReference type="InterPro" id="IPR001353">
    <property type="entry name" value="Proteasome_sua/b"/>
</dbReference>
<gene>
    <name evidence="2" type="ORF">OAUR00152_LOCUS32853</name>
</gene>
<dbReference type="GO" id="GO:0051603">
    <property type="term" value="P:proteolysis involved in protein catabolic process"/>
    <property type="evidence" value="ECO:0007669"/>
    <property type="project" value="InterPro"/>
</dbReference>
<proteinExistence type="predicted"/>
<dbReference type="GO" id="GO:0005839">
    <property type="term" value="C:proteasome core complex"/>
    <property type="evidence" value="ECO:0007669"/>
    <property type="project" value="InterPro"/>
</dbReference>
<dbReference type="Pfam" id="PF00227">
    <property type="entry name" value="Proteasome"/>
    <property type="match status" value="1"/>
</dbReference>
<feature type="signal peptide" evidence="1">
    <location>
        <begin position="1"/>
        <end position="22"/>
    </location>
</feature>
<protein>
    <recommendedName>
        <fullName evidence="3">Proteasome endopeptidase complex</fullName>
    </recommendedName>
</protein>
<name>A0A7S4JRZ3_9STRA</name>
<dbReference type="Gene3D" id="3.60.20.10">
    <property type="entry name" value="Glutamine Phosphoribosylpyrophosphate, subunit 1, domain 1"/>
    <property type="match status" value="1"/>
</dbReference>
<dbReference type="SUPFAM" id="SSF56235">
    <property type="entry name" value="N-terminal nucleophile aminohydrolases (Ntn hydrolases)"/>
    <property type="match status" value="2"/>
</dbReference>
<keyword evidence="1" id="KW-0732">Signal</keyword>
<evidence type="ECO:0008006" key="3">
    <source>
        <dbReference type="Google" id="ProtNLM"/>
    </source>
</evidence>
<accession>A0A7S4JRZ3</accession>
<dbReference type="AlphaFoldDB" id="A0A7S4JRZ3"/>
<evidence type="ECO:0000256" key="1">
    <source>
        <dbReference type="SAM" id="SignalP"/>
    </source>
</evidence>
<evidence type="ECO:0000313" key="2">
    <source>
        <dbReference type="EMBL" id="CAE2272444.1"/>
    </source>
</evidence>
<reference evidence="2" key="1">
    <citation type="submission" date="2021-01" db="EMBL/GenBank/DDBJ databases">
        <authorList>
            <person name="Corre E."/>
            <person name="Pelletier E."/>
            <person name="Niang G."/>
            <person name="Scheremetjew M."/>
            <person name="Finn R."/>
            <person name="Kale V."/>
            <person name="Holt S."/>
            <person name="Cochrane G."/>
            <person name="Meng A."/>
            <person name="Brown T."/>
            <person name="Cohen L."/>
        </authorList>
    </citation>
    <scope>NUCLEOTIDE SEQUENCE</scope>
    <source>
        <strain evidence="2">Isolate 1302-5</strain>
    </source>
</reference>
<organism evidence="2">
    <name type="scientific">Odontella aurita</name>
    <dbReference type="NCBI Taxonomy" id="265563"/>
    <lineage>
        <taxon>Eukaryota</taxon>
        <taxon>Sar</taxon>
        <taxon>Stramenopiles</taxon>
        <taxon>Ochrophyta</taxon>
        <taxon>Bacillariophyta</taxon>
        <taxon>Mediophyceae</taxon>
        <taxon>Biddulphiophycidae</taxon>
        <taxon>Eupodiscales</taxon>
        <taxon>Odontellaceae</taxon>
        <taxon>Odontella</taxon>
    </lineage>
</organism>
<feature type="chain" id="PRO_5030985913" description="Proteasome endopeptidase complex" evidence="1">
    <location>
        <begin position="23"/>
        <end position="345"/>
    </location>
</feature>
<dbReference type="EMBL" id="HBKQ01047623">
    <property type="protein sequence ID" value="CAE2272444.1"/>
    <property type="molecule type" value="Transcribed_RNA"/>
</dbReference>